<gene>
    <name evidence="4" type="ORF">I8J32_006845</name>
</gene>
<evidence type="ECO:0000313" key="5">
    <source>
        <dbReference type="Proteomes" id="UP000639274"/>
    </source>
</evidence>
<evidence type="ECO:0000259" key="3">
    <source>
        <dbReference type="Pfam" id="PF13505"/>
    </source>
</evidence>
<dbReference type="Pfam" id="PF13505">
    <property type="entry name" value="OMP_b-brl"/>
    <property type="match status" value="1"/>
</dbReference>
<evidence type="ECO:0000256" key="1">
    <source>
        <dbReference type="ARBA" id="ARBA00022729"/>
    </source>
</evidence>
<feature type="domain" description="Outer membrane protein beta-barrel" evidence="3">
    <location>
        <begin position="9"/>
        <end position="187"/>
    </location>
</feature>
<feature type="signal peptide" evidence="2">
    <location>
        <begin position="1"/>
        <end position="22"/>
    </location>
</feature>
<dbReference type="Proteomes" id="UP000639274">
    <property type="component" value="Chromosome"/>
</dbReference>
<proteinExistence type="predicted"/>
<dbReference type="KEGG" id="lsf:I8J32_006845"/>
<feature type="chain" id="PRO_5037216677" evidence="2">
    <location>
        <begin position="23"/>
        <end position="187"/>
    </location>
</feature>
<dbReference type="InterPro" id="IPR027385">
    <property type="entry name" value="Beta-barrel_OMP"/>
</dbReference>
<reference evidence="4 5" key="1">
    <citation type="submission" date="2021-03" db="EMBL/GenBank/DDBJ databases">
        <title>Lysobacter sp. nov. isolated from soil of gangwondo yeongwol, south Korea.</title>
        <authorList>
            <person name="Kim K.R."/>
            <person name="Kim K.H."/>
            <person name="Jeon C.O."/>
        </authorList>
    </citation>
    <scope>NUCLEOTIDE SEQUENCE [LARGE SCALE GENOMIC DNA]</scope>
    <source>
        <strain evidence="4 5">R19</strain>
    </source>
</reference>
<organism evidence="4 5">
    <name type="scientific">Agrilutibacter solisilvae</name>
    <dbReference type="NCBI Taxonomy" id="2763317"/>
    <lineage>
        <taxon>Bacteria</taxon>
        <taxon>Pseudomonadati</taxon>
        <taxon>Pseudomonadota</taxon>
        <taxon>Gammaproteobacteria</taxon>
        <taxon>Lysobacterales</taxon>
        <taxon>Lysobacteraceae</taxon>
        <taxon>Agrilutibacter</taxon>
    </lineage>
</organism>
<dbReference type="RefSeq" id="WP_200616331.1">
    <property type="nucleotide sequence ID" value="NZ_CP071518.1"/>
</dbReference>
<dbReference type="AlphaFoldDB" id="A0A974Y6E0"/>
<keyword evidence="1 2" id="KW-0732">Signal</keyword>
<accession>A0A974Y6E0</accession>
<protein>
    <submittedName>
        <fullName evidence="4">Porin family protein</fullName>
    </submittedName>
</protein>
<dbReference type="Gene3D" id="2.40.160.20">
    <property type="match status" value="1"/>
</dbReference>
<evidence type="ECO:0000313" key="4">
    <source>
        <dbReference type="EMBL" id="QSX79561.1"/>
    </source>
</evidence>
<evidence type="ECO:0000256" key="2">
    <source>
        <dbReference type="SAM" id="SignalP"/>
    </source>
</evidence>
<dbReference type="InterPro" id="IPR011250">
    <property type="entry name" value="OMP/PagP_B-barrel"/>
</dbReference>
<sequence>MNKHIVLAVSLALAGLSAPAFADGSGFIRVEGGRSDLDFQVDGFGDASDNDTTWGFRGGYWFNANFAVEGFYNQVYSATYNDGFDDYRIKLHGVGIGVAAKKNFGGDHKGFFIGGRAGFARGVATAEYDGSVEEAEASSAKPYIGVGAGYDFNEKFGLSLNYDRFKSSGDGLDVTAKTLTLGAELRF</sequence>
<keyword evidence="5" id="KW-1185">Reference proteome</keyword>
<dbReference type="EMBL" id="CP071518">
    <property type="protein sequence ID" value="QSX79561.1"/>
    <property type="molecule type" value="Genomic_DNA"/>
</dbReference>
<dbReference type="SUPFAM" id="SSF56925">
    <property type="entry name" value="OMPA-like"/>
    <property type="match status" value="1"/>
</dbReference>
<name>A0A974Y6E0_9GAMM</name>